<dbReference type="Proteomes" id="UP000030302">
    <property type="component" value="Chromosome"/>
</dbReference>
<gene>
    <name evidence="3" type="ORF">LT85_3352</name>
</gene>
<dbReference type="EMBL" id="CP009962">
    <property type="protein sequence ID" value="AIY42510.1"/>
    <property type="molecule type" value="Genomic_DNA"/>
</dbReference>
<organism evidence="3 4">
    <name type="scientific">Collimonas arenae</name>
    <dbReference type="NCBI Taxonomy" id="279058"/>
    <lineage>
        <taxon>Bacteria</taxon>
        <taxon>Pseudomonadati</taxon>
        <taxon>Pseudomonadota</taxon>
        <taxon>Betaproteobacteria</taxon>
        <taxon>Burkholderiales</taxon>
        <taxon>Oxalobacteraceae</taxon>
        <taxon>Collimonas</taxon>
    </lineage>
</organism>
<evidence type="ECO:0000313" key="4">
    <source>
        <dbReference type="Proteomes" id="UP000030302"/>
    </source>
</evidence>
<sequence length="772" mass="84928">MKKNLLTGIKLSHTASGAFASRLAPLLIPMLTVLLAPMTAQASGGDDDMYNRFTPENFVAPQELPRYAAGTLGIVGDQYWRVYLFMAYRSLRNMPIGATAPEALGVVDWRTALLQDRMYSHDGVEPWLAARQPYADSVITTANLDPWRAVGAKDSFQSYLNCPKDAFDNATQTLEARKKLDTGSWLKLWVKNQDAVFSQCAGTAGTALTPVPATAPAWLKTDYAYQNAAALFYQQNFTAARKQFQTIAEDGKSPWQRIAPYLAARSLIRQAELGETAGSSAYTNNLQTARMELRVIATKYAPAQSMLARLEARLNPEQRLIELGKKLSTTSFTPVSSQTAQDLADYLSLLDRFEAPDSALLTKLDPMTRWILAMQQQAASDKPQAGGKTSAEDNKRNAAAAEAYLQAQARWQKDKNPEWLIAALSSAPLGKAGPDLIKAADSLPPDSTAYQSARYYATRHELAQKQNDVVWRVASPEIKGSDKARPSSVNLWRSLALPVAPKRNDFIAALWRHPVDQEQTYAKNYAVEASKNAAAKPDDANAAAEAEAAQRRWMEVSSDGLDNDGYAMLNGALPLSEWLVLAQDGSTPKVWKTRLAESIWMRGLVLGDYASVDQISPAVAQGKKTTAGLWQRYQQAHGPAEKESAALMIWANSPELQPEVAAWQDFGDWCARPASAPATAFYLNSDEQQRARKEAAQIAKAGGGVNYFGDKLLRYAKQNPADADVPKALYFLVQRTRGACSSNAKRVSKAAFQLLKSQHPNDPWAQKAKYWY</sequence>
<evidence type="ECO:0000256" key="1">
    <source>
        <dbReference type="SAM" id="MobiDB-lite"/>
    </source>
</evidence>
<evidence type="ECO:0008006" key="5">
    <source>
        <dbReference type="Google" id="ProtNLM"/>
    </source>
</evidence>
<dbReference type="AlphaFoldDB" id="A0A0A1FFF4"/>
<feature type="region of interest" description="Disordered" evidence="1">
    <location>
        <begin position="375"/>
        <end position="395"/>
    </location>
</feature>
<reference evidence="4" key="1">
    <citation type="journal article" date="2014" name="Soil Biol. Biochem.">
        <title>Structure and function of bacterial communities in ageing soils: Insights from the Mendocino ecological staircase.</title>
        <authorList>
            <person name="Uroz S."/>
            <person name="Tech J.J."/>
            <person name="Sawaya N.A."/>
            <person name="Frey-Klett P."/>
            <person name="Leveau J.H.J."/>
        </authorList>
    </citation>
    <scope>NUCLEOTIDE SEQUENCE [LARGE SCALE GENOMIC DNA]</scope>
    <source>
        <strain evidence="4">Cal35</strain>
    </source>
</reference>
<keyword evidence="4" id="KW-1185">Reference proteome</keyword>
<dbReference type="HOGENOM" id="CLU_361979_0_0_4"/>
<keyword evidence="2" id="KW-0732">Signal</keyword>
<evidence type="ECO:0000256" key="2">
    <source>
        <dbReference type="SAM" id="SignalP"/>
    </source>
</evidence>
<dbReference type="KEGG" id="care:LT85_3352"/>
<accession>A0A0A1FFF4</accession>
<feature type="chain" id="PRO_5001983531" description="Soluble lytic murein transglycosylase" evidence="2">
    <location>
        <begin position="43"/>
        <end position="772"/>
    </location>
</feature>
<feature type="signal peptide" evidence="2">
    <location>
        <begin position="1"/>
        <end position="42"/>
    </location>
</feature>
<protein>
    <recommendedName>
        <fullName evidence="5">Soluble lytic murein transglycosylase</fullName>
    </recommendedName>
</protein>
<name>A0A0A1FFF4_9BURK</name>
<evidence type="ECO:0000313" key="3">
    <source>
        <dbReference type="EMBL" id="AIY42510.1"/>
    </source>
</evidence>
<proteinExistence type="predicted"/>